<reference evidence="2" key="1">
    <citation type="journal article" date="2021" name="bioRxiv">
        <title>Whole Genome Assembly and Annotation of Northern Wild Rice, Zizania palustris L., Supports a Whole Genome Duplication in the Zizania Genus.</title>
        <authorList>
            <person name="Haas M."/>
            <person name="Kono T."/>
            <person name="Macchietto M."/>
            <person name="Millas R."/>
            <person name="McGilp L."/>
            <person name="Shao M."/>
            <person name="Duquette J."/>
            <person name="Hirsch C.N."/>
            <person name="Kimball J."/>
        </authorList>
    </citation>
    <scope>NUCLEOTIDE SEQUENCE</scope>
    <source>
        <tissue evidence="2">Fresh leaf tissue</tissue>
    </source>
</reference>
<dbReference type="Proteomes" id="UP000729402">
    <property type="component" value="Unassembled WGS sequence"/>
</dbReference>
<name>A0A8J5VNA5_ZIZPA</name>
<dbReference type="EMBL" id="JAAALK010000288">
    <property type="protein sequence ID" value="KAG8054018.1"/>
    <property type="molecule type" value="Genomic_DNA"/>
</dbReference>
<protein>
    <submittedName>
        <fullName evidence="2">Uncharacterized protein</fullName>
    </submittedName>
</protein>
<accession>A0A8J5VNA5</accession>
<evidence type="ECO:0000256" key="1">
    <source>
        <dbReference type="SAM" id="MobiDB-lite"/>
    </source>
</evidence>
<sequence length="78" mass="8461">MKLSTMEKHPWVDFPCVVTPVTTDEDYNKSPNFAARSLGSTNCDGVDLAPQPLPSHADDEGTDPKKDGGYVGGDHEDR</sequence>
<feature type="region of interest" description="Disordered" evidence="1">
    <location>
        <begin position="38"/>
        <end position="78"/>
    </location>
</feature>
<gene>
    <name evidence="2" type="ORF">GUJ93_ZPchr0001g30218</name>
</gene>
<feature type="compositionally biased region" description="Basic and acidic residues" evidence="1">
    <location>
        <begin position="56"/>
        <end position="78"/>
    </location>
</feature>
<keyword evidence="3" id="KW-1185">Reference proteome</keyword>
<comment type="caution">
    <text evidence="2">The sequence shown here is derived from an EMBL/GenBank/DDBJ whole genome shotgun (WGS) entry which is preliminary data.</text>
</comment>
<reference evidence="2" key="2">
    <citation type="submission" date="2021-02" db="EMBL/GenBank/DDBJ databases">
        <authorList>
            <person name="Kimball J.A."/>
            <person name="Haas M.W."/>
            <person name="Macchietto M."/>
            <person name="Kono T."/>
            <person name="Duquette J."/>
            <person name="Shao M."/>
        </authorList>
    </citation>
    <scope>NUCLEOTIDE SEQUENCE</scope>
    <source>
        <tissue evidence="2">Fresh leaf tissue</tissue>
    </source>
</reference>
<organism evidence="2 3">
    <name type="scientific">Zizania palustris</name>
    <name type="common">Northern wild rice</name>
    <dbReference type="NCBI Taxonomy" id="103762"/>
    <lineage>
        <taxon>Eukaryota</taxon>
        <taxon>Viridiplantae</taxon>
        <taxon>Streptophyta</taxon>
        <taxon>Embryophyta</taxon>
        <taxon>Tracheophyta</taxon>
        <taxon>Spermatophyta</taxon>
        <taxon>Magnoliopsida</taxon>
        <taxon>Liliopsida</taxon>
        <taxon>Poales</taxon>
        <taxon>Poaceae</taxon>
        <taxon>BOP clade</taxon>
        <taxon>Oryzoideae</taxon>
        <taxon>Oryzeae</taxon>
        <taxon>Zizaniinae</taxon>
        <taxon>Zizania</taxon>
    </lineage>
</organism>
<evidence type="ECO:0000313" key="3">
    <source>
        <dbReference type="Proteomes" id="UP000729402"/>
    </source>
</evidence>
<evidence type="ECO:0000313" key="2">
    <source>
        <dbReference type="EMBL" id="KAG8054018.1"/>
    </source>
</evidence>
<proteinExistence type="predicted"/>
<dbReference type="AlphaFoldDB" id="A0A8J5VNA5"/>